<dbReference type="VEuPathDB" id="VectorBase:MDOA011264"/>
<accession>A0A1I8N3V5</accession>
<dbReference type="OrthoDB" id="205623at2759"/>
<dbReference type="EnsemblMetazoa" id="MDOA011264-RA">
    <property type="protein sequence ID" value="MDOA011264-PA"/>
    <property type="gene ID" value="MDOA011264"/>
</dbReference>
<evidence type="ECO:0000259" key="3">
    <source>
        <dbReference type="Pfam" id="PF00685"/>
    </source>
</evidence>
<keyword evidence="2" id="KW-0808">Transferase</keyword>
<dbReference type="KEGG" id="mde:101892316"/>
<dbReference type="AlphaFoldDB" id="A0A1I8N3V5"/>
<comment type="similarity">
    <text evidence="1">Belongs to the sulfotransferase 1 family.</text>
</comment>
<dbReference type="SUPFAM" id="SSF52540">
    <property type="entry name" value="P-loop containing nucleoside triphosphate hydrolases"/>
    <property type="match status" value="1"/>
</dbReference>
<reference evidence="6" key="2">
    <citation type="submission" date="2025-04" db="UniProtKB">
        <authorList>
            <consortium name="RefSeq"/>
        </authorList>
    </citation>
    <scope>IDENTIFICATION</scope>
    <source>
        <strain evidence="6">Aabys</strain>
    </source>
</reference>
<dbReference type="Gene3D" id="3.40.50.300">
    <property type="entry name" value="P-loop containing nucleotide triphosphate hydrolases"/>
    <property type="match status" value="1"/>
</dbReference>
<dbReference type="InterPro" id="IPR000863">
    <property type="entry name" value="Sulfotransferase_dom"/>
</dbReference>
<sequence length="320" mass="37373">MFISRPKKGMDGKLLEFTASNSRNIPLSQMWRGSWCSLIPTFGAVLDKILQLEVRSDDVFLVTFMKSGTTWMQEMAWMLLNDLDYEQGGCLHLTQRSPFLEAQGTRPNSGNEIERCNTLSSPRLIKSHLPAYLLPQQIWEKKTKIIYVGRNCKDVIVSSYHFIKGVGYLSDSNLEDYVNHFIKNEIIYTSYWDHVLNFWKIRNEPNVFFVTYEEMMRDLQGVIERLSEFLDKPRLKDEEMQKLLEHLSFDKMKENPQTNATANIRSKISNVRENFQFMRRGIVGSYRDEMTPALQAKIDKWSAEKLSEHGLTEEDIFGKL</sequence>
<reference evidence="4" key="1">
    <citation type="submission" date="2020-05" db="UniProtKB">
        <authorList>
            <consortium name="EnsemblMetazoa"/>
        </authorList>
    </citation>
    <scope>IDENTIFICATION</scope>
    <source>
        <strain evidence="4">Aabys</strain>
    </source>
</reference>
<evidence type="ECO:0000313" key="4">
    <source>
        <dbReference type="EnsemblMetazoa" id="MDOA011264-PA"/>
    </source>
</evidence>
<evidence type="ECO:0000313" key="6">
    <source>
        <dbReference type="RefSeq" id="XP_019891289.1"/>
    </source>
</evidence>
<organism evidence="4">
    <name type="scientific">Musca domestica</name>
    <name type="common">House fly</name>
    <dbReference type="NCBI Taxonomy" id="7370"/>
    <lineage>
        <taxon>Eukaryota</taxon>
        <taxon>Metazoa</taxon>
        <taxon>Ecdysozoa</taxon>
        <taxon>Arthropoda</taxon>
        <taxon>Hexapoda</taxon>
        <taxon>Insecta</taxon>
        <taxon>Pterygota</taxon>
        <taxon>Neoptera</taxon>
        <taxon>Endopterygota</taxon>
        <taxon>Diptera</taxon>
        <taxon>Brachycera</taxon>
        <taxon>Muscomorpha</taxon>
        <taxon>Muscoidea</taxon>
        <taxon>Muscidae</taxon>
        <taxon>Musca</taxon>
    </lineage>
</organism>
<keyword evidence="5" id="KW-1185">Reference proteome</keyword>
<dbReference type="PANTHER" id="PTHR11783">
    <property type="entry name" value="SULFOTRANSFERASE SULT"/>
    <property type="match status" value="1"/>
</dbReference>
<protein>
    <submittedName>
        <fullName evidence="6">Estrogen sulfotransferase-like</fullName>
    </submittedName>
</protein>
<dbReference type="GO" id="GO:0008146">
    <property type="term" value="F:sulfotransferase activity"/>
    <property type="evidence" value="ECO:0007669"/>
    <property type="project" value="InterPro"/>
</dbReference>
<evidence type="ECO:0000256" key="2">
    <source>
        <dbReference type="ARBA" id="ARBA00022679"/>
    </source>
</evidence>
<dbReference type="VEuPathDB" id="VectorBase:MDOMA2_016100"/>
<feature type="domain" description="Sulfotransferase" evidence="3">
    <location>
        <begin position="57"/>
        <end position="308"/>
    </location>
</feature>
<dbReference type="Proteomes" id="UP001652621">
    <property type="component" value="Unplaced"/>
</dbReference>
<proteinExistence type="inferred from homology"/>
<dbReference type="InterPro" id="IPR027417">
    <property type="entry name" value="P-loop_NTPase"/>
</dbReference>
<dbReference type="RefSeq" id="XP_019891289.1">
    <property type="nucleotide sequence ID" value="XM_020035730.1"/>
</dbReference>
<gene>
    <name evidence="4" type="primary">101892316</name>
    <name evidence="6" type="synonym">LOC101892316</name>
</gene>
<evidence type="ECO:0000256" key="1">
    <source>
        <dbReference type="ARBA" id="ARBA00005771"/>
    </source>
</evidence>
<evidence type="ECO:0000313" key="5">
    <source>
        <dbReference type="Proteomes" id="UP001652621"/>
    </source>
</evidence>
<name>A0A1I8N3V5_MUSDO</name>
<dbReference type="GeneID" id="101892316"/>
<dbReference type="eggNOG" id="KOG1584">
    <property type="taxonomic scope" value="Eukaryota"/>
</dbReference>
<dbReference type="Pfam" id="PF00685">
    <property type="entry name" value="Sulfotransfer_1"/>
    <property type="match status" value="1"/>
</dbReference>